<dbReference type="EMBL" id="JBFOLK010000010">
    <property type="protein sequence ID" value="KAL2480507.1"/>
    <property type="molecule type" value="Genomic_DNA"/>
</dbReference>
<comment type="caution">
    <text evidence="2">The sequence shown here is derived from an EMBL/GenBank/DDBJ whole genome shotgun (WGS) entry which is preliminary data.</text>
</comment>
<dbReference type="Proteomes" id="UP001604336">
    <property type="component" value="Unassembled WGS sequence"/>
</dbReference>
<keyword evidence="3" id="KW-1185">Reference proteome</keyword>
<evidence type="ECO:0000256" key="1">
    <source>
        <dbReference type="SAM" id="Coils"/>
    </source>
</evidence>
<keyword evidence="1" id="KW-0175">Coiled coil</keyword>
<feature type="coiled-coil region" evidence="1">
    <location>
        <begin position="100"/>
        <end position="134"/>
    </location>
</feature>
<accession>A0ABD1QWB7</accession>
<sequence>MVENLYLWFRHSLGFEMPLHKFQTVYLPKKFPKKKDRKEETRWFNSCAADFEQGKRPTPPLPRVMAAKVRELRPGSTEDNWQKKAIQEIKECLDSTITLAENAKIAYEKARLEIVEAESQVAILTRKFEDALNAQKIASEVLEAANGKNRQLRDEALGSFSNYFSIVGQQEVISVLRQEHPDFDHSSLEAKFPPMDIEDPLESSTYALFF</sequence>
<dbReference type="AlphaFoldDB" id="A0ABD1QWB7"/>
<gene>
    <name evidence="2" type="ORF">Adt_33473</name>
</gene>
<evidence type="ECO:0000313" key="3">
    <source>
        <dbReference type="Proteomes" id="UP001604336"/>
    </source>
</evidence>
<reference evidence="3" key="1">
    <citation type="submission" date="2024-07" db="EMBL/GenBank/DDBJ databases">
        <title>Two chromosome-level genome assemblies of Korean endemic species Abeliophyllum distichum and Forsythia ovata (Oleaceae).</title>
        <authorList>
            <person name="Jang H."/>
        </authorList>
    </citation>
    <scope>NUCLEOTIDE SEQUENCE [LARGE SCALE GENOMIC DNA]</scope>
</reference>
<evidence type="ECO:0000313" key="2">
    <source>
        <dbReference type="EMBL" id="KAL2480507.1"/>
    </source>
</evidence>
<name>A0ABD1QWB7_9LAMI</name>
<protein>
    <submittedName>
        <fullName evidence="2">Uncharacterized protein</fullName>
    </submittedName>
</protein>
<proteinExistence type="predicted"/>
<organism evidence="2 3">
    <name type="scientific">Abeliophyllum distichum</name>
    <dbReference type="NCBI Taxonomy" id="126358"/>
    <lineage>
        <taxon>Eukaryota</taxon>
        <taxon>Viridiplantae</taxon>
        <taxon>Streptophyta</taxon>
        <taxon>Embryophyta</taxon>
        <taxon>Tracheophyta</taxon>
        <taxon>Spermatophyta</taxon>
        <taxon>Magnoliopsida</taxon>
        <taxon>eudicotyledons</taxon>
        <taxon>Gunneridae</taxon>
        <taxon>Pentapetalae</taxon>
        <taxon>asterids</taxon>
        <taxon>lamiids</taxon>
        <taxon>Lamiales</taxon>
        <taxon>Oleaceae</taxon>
        <taxon>Forsythieae</taxon>
        <taxon>Abeliophyllum</taxon>
    </lineage>
</organism>